<dbReference type="GO" id="GO:0016887">
    <property type="term" value="F:ATP hydrolysis activity"/>
    <property type="evidence" value="ECO:0007669"/>
    <property type="project" value="InterPro"/>
</dbReference>
<evidence type="ECO:0000313" key="11">
    <source>
        <dbReference type="Proteomes" id="UP000005270"/>
    </source>
</evidence>
<sequence>MRGIVKRFPGVVANDHVDLKICRGEVLAILGENGAGKTTLMNVLYGLYLPDEGEIHIKGRKVLHRSPRDAIENGVGMVHQHFTLVDDLTVAENIVLGAEKFKVFYDLEKLAKEIDEFMKTIGLYVDPLKKAYELSAGEKQKVEILKALYRRVEVLILDEPTSVLSPIEVRELFKTIRNLKSRGISVVFISHKLDEVMEIADRIVVMRAGKVVGELAGHEATKQLLATLMIGSRAVNIEEKFGKHVRPAGKLLEVVDLWVKGDRGEDSLKAVNLVVRKGEIVGVAGVAGSGQRELAEAIYGLRPAWRGRILLEGKDITRSPTAERIKMGVSLIPEDRLRYGVAAELPVYENIYLEKVHLEGRKSLLDRIGLRVLDKKGMVDYAKKVVEKFSVKTPSVFTNAGKLSGGNIQRLIVGRELERKPLLVIAGEPTAGLDIAATNFVRKMIVEMSEAGAGVLLISSDLQEVLELSDKVVILCNGEVMGVFRPGELSMEEVGLMMSCAKRMSKEEVERAWGT</sequence>
<evidence type="ECO:0000256" key="6">
    <source>
        <dbReference type="ARBA" id="ARBA00022840"/>
    </source>
</evidence>
<keyword evidence="6" id="KW-0067">ATP-binding</keyword>
<dbReference type="InterPro" id="IPR027417">
    <property type="entry name" value="P-loop_NTPase"/>
</dbReference>
<evidence type="ECO:0000256" key="2">
    <source>
        <dbReference type="ARBA" id="ARBA00022448"/>
    </source>
</evidence>
<dbReference type="SUPFAM" id="SSF52540">
    <property type="entry name" value="P-loop containing nucleoside triphosphate hydrolases"/>
    <property type="match status" value="2"/>
</dbReference>
<dbReference type="PROSITE" id="PS00211">
    <property type="entry name" value="ABC_TRANSPORTER_1"/>
    <property type="match status" value="2"/>
</dbReference>
<evidence type="ECO:0000256" key="3">
    <source>
        <dbReference type="ARBA" id="ARBA00022475"/>
    </source>
</evidence>
<dbReference type="PANTHER" id="PTHR43790:SF9">
    <property type="entry name" value="GALACTOFURANOSE TRANSPORTER ATP-BINDING PROTEIN YTFR"/>
    <property type="match status" value="1"/>
</dbReference>
<dbReference type="KEGG" id="thg:TCELL_0771"/>
<keyword evidence="5" id="KW-0547">Nucleotide-binding</keyword>
<evidence type="ECO:0000313" key="10">
    <source>
        <dbReference type="EMBL" id="AFK51195.1"/>
    </source>
</evidence>
<feature type="domain" description="ABC transporter" evidence="9">
    <location>
        <begin position="252"/>
        <end position="502"/>
    </location>
</feature>
<keyword evidence="7" id="KW-1278">Translocase</keyword>
<accession>I3TEK7</accession>
<keyword evidence="2" id="KW-0813">Transport</keyword>
<dbReference type="Gene3D" id="3.40.50.300">
    <property type="entry name" value="P-loop containing nucleotide triphosphate hydrolases"/>
    <property type="match status" value="2"/>
</dbReference>
<organism evidence="10 11">
    <name type="scientific">Thermogladius calderae (strain DSM 22663 / VKM B-2946 / 1633)</name>
    <dbReference type="NCBI Taxonomy" id="1184251"/>
    <lineage>
        <taxon>Archaea</taxon>
        <taxon>Thermoproteota</taxon>
        <taxon>Thermoprotei</taxon>
        <taxon>Desulfurococcales</taxon>
        <taxon>Desulfurococcaceae</taxon>
        <taxon>Thermogladius</taxon>
    </lineage>
</organism>
<dbReference type="GO" id="GO:0005886">
    <property type="term" value="C:plasma membrane"/>
    <property type="evidence" value="ECO:0007669"/>
    <property type="project" value="UniProtKB-SubCell"/>
</dbReference>
<dbReference type="SMART" id="SM00382">
    <property type="entry name" value="AAA"/>
    <property type="match status" value="2"/>
</dbReference>
<name>I3TEK7_THEC1</name>
<keyword evidence="3" id="KW-1003">Cell membrane</keyword>
<dbReference type="InParanoid" id="I3TEK7"/>
<dbReference type="Pfam" id="PF00005">
    <property type="entry name" value="ABC_tran"/>
    <property type="match status" value="2"/>
</dbReference>
<dbReference type="InterPro" id="IPR003439">
    <property type="entry name" value="ABC_transporter-like_ATP-bd"/>
</dbReference>
<dbReference type="AlphaFoldDB" id="I3TEK7"/>
<keyword evidence="8" id="KW-0472">Membrane</keyword>
<dbReference type="STRING" id="1184251.TCELL_0771"/>
<dbReference type="eggNOG" id="arCOG00186">
    <property type="taxonomic scope" value="Archaea"/>
</dbReference>
<feature type="domain" description="ABC transporter" evidence="9">
    <location>
        <begin position="1"/>
        <end position="233"/>
    </location>
</feature>
<dbReference type="InterPro" id="IPR050107">
    <property type="entry name" value="ABC_carbohydrate_import_ATPase"/>
</dbReference>
<keyword evidence="11" id="KW-1185">Reference proteome</keyword>
<protein>
    <submittedName>
        <fullName evidence="10">ABC transporter related protein</fullName>
    </submittedName>
</protein>
<dbReference type="PROSITE" id="PS50893">
    <property type="entry name" value="ABC_TRANSPORTER_2"/>
    <property type="match status" value="2"/>
</dbReference>
<comment type="subcellular location">
    <subcellularLocation>
        <location evidence="1">Cell membrane</location>
        <topology evidence="1">Peripheral membrane protein</topology>
    </subcellularLocation>
</comment>
<dbReference type="GO" id="GO:0005524">
    <property type="term" value="F:ATP binding"/>
    <property type="evidence" value="ECO:0007669"/>
    <property type="project" value="UniProtKB-KW"/>
</dbReference>
<gene>
    <name evidence="10" type="ordered locus">TCELL_0771</name>
</gene>
<proteinExistence type="predicted"/>
<keyword evidence="4" id="KW-0677">Repeat</keyword>
<evidence type="ECO:0000256" key="7">
    <source>
        <dbReference type="ARBA" id="ARBA00022967"/>
    </source>
</evidence>
<dbReference type="CDD" id="cd03215">
    <property type="entry name" value="ABC_Carb_Monos_II"/>
    <property type="match status" value="1"/>
</dbReference>
<evidence type="ECO:0000259" key="9">
    <source>
        <dbReference type="PROSITE" id="PS50893"/>
    </source>
</evidence>
<evidence type="ECO:0000256" key="8">
    <source>
        <dbReference type="ARBA" id="ARBA00023136"/>
    </source>
</evidence>
<dbReference type="InterPro" id="IPR003593">
    <property type="entry name" value="AAA+_ATPase"/>
</dbReference>
<evidence type="ECO:0000256" key="5">
    <source>
        <dbReference type="ARBA" id="ARBA00022741"/>
    </source>
</evidence>
<evidence type="ECO:0000256" key="1">
    <source>
        <dbReference type="ARBA" id="ARBA00004202"/>
    </source>
</evidence>
<dbReference type="HOGENOM" id="CLU_000604_92_0_2"/>
<reference evidence="10 11" key="1">
    <citation type="journal article" date="2012" name="J. Bacteriol.">
        <title>Complete genome sequence of the hyperthermophilic cellulolytic Crenarchaeon 'Thermogladius cellulolyticus' 1633.</title>
        <authorList>
            <person name="Mardanov A.V."/>
            <person name="Kochetkova T.V."/>
            <person name="Beletsky A.V."/>
            <person name="Bonch-Osmolovskaya E.A."/>
            <person name="Ravin N.V."/>
            <person name="Skryabin K.G."/>
        </authorList>
    </citation>
    <scope>NUCLEOTIDE SEQUENCE [LARGE SCALE GENOMIC DNA]</scope>
    <source>
        <strain evidence="11">DSM 22663 / VKM B-2946 / 1633</strain>
    </source>
</reference>
<dbReference type="CDD" id="cd03216">
    <property type="entry name" value="ABC_Carb_Monos_I"/>
    <property type="match status" value="1"/>
</dbReference>
<dbReference type="InterPro" id="IPR017871">
    <property type="entry name" value="ABC_transporter-like_CS"/>
</dbReference>
<dbReference type="FunFam" id="3.40.50.300:FF:000127">
    <property type="entry name" value="Ribose import ATP-binding protein RbsA"/>
    <property type="match status" value="1"/>
</dbReference>
<dbReference type="PANTHER" id="PTHR43790">
    <property type="entry name" value="CARBOHYDRATE TRANSPORT ATP-BINDING PROTEIN MG119-RELATED"/>
    <property type="match status" value="1"/>
</dbReference>
<dbReference type="EMBL" id="CP003531">
    <property type="protein sequence ID" value="AFK51195.1"/>
    <property type="molecule type" value="Genomic_DNA"/>
</dbReference>
<dbReference type="Proteomes" id="UP000005270">
    <property type="component" value="Chromosome"/>
</dbReference>
<evidence type="ECO:0000256" key="4">
    <source>
        <dbReference type="ARBA" id="ARBA00022737"/>
    </source>
</evidence>